<evidence type="ECO:0000313" key="2">
    <source>
        <dbReference type="Proteomes" id="UP000095282"/>
    </source>
</evidence>
<proteinExistence type="predicted"/>
<dbReference type="AlphaFoldDB" id="A0A1I7T1P8"/>
<feature type="signal peptide" evidence="1">
    <location>
        <begin position="1"/>
        <end position="19"/>
    </location>
</feature>
<dbReference type="Proteomes" id="UP000095282">
    <property type="component" value="Unplaced"/>
</dbReference>
<protein>
    <submittedName>
        <fullName evidence="3">SCP domain-containing protein</fullName>
    </submittedName>
</protein>
<name>A0A1I7T1P8_9PELO</name>
<accession>A0A1I7T1P8</accession>
<dbReference type="WBParaSite" id="Csp11.Scaffold464.g1568.t1">
    <property type="protein sequence ID" value="Csp11.Scaffold464.g1568.t1"/>
    <property type="gene ID" value="Csp11.Scaffold464.g1568"/>
</dbReference>
<feature type="chain" id="PRO_5009306936" evidence="1">
    <location>
        <begin position="20"/>
        <end position="422"/>
    </location>
</feature>
<evidence type="ECO:0000313" key="3">
    <source>
        <dbReference type="WBParaSite" id="Csp11.Scaffold464.g1568.t1"/>
    </source>
</evidence>
<evidence type="ECO:0000256" key="1">
    <source>
        <dbReference type="SAM" id="SignalP"/>
    </source>
</evidence>
<organism evidence="2 3">
    <name type="scientific">Caenorhabditis tropicalis</name>
    <dbReference type="NCBI Taxonomy" id="1561998"/>
    <lineage>
        <taxon>Eukaryota</taxon>
        <taxon>Metazoa</taxon>
        <taxon>Ecdysozoa</taxon>
        <taxon>Nematoda</taxon>
        <taxon>Chromadorea</taxon>
        <taxon>Rhabditida</taxon>
        <taxon>Rhabditina</taxon>
        <taxon>Rhabditomorpha</taxon>
        <taxon>Rhabditoidea</taxon>
        <taxon>Rhabditidae</taxon>
        <taxon>Peloderinae</taxon>
        <taxon>Caenorhabditis</taxon>
    </lineage>
</organism>
<sequence length="422" mass="47798">MKQLLVAGILLLLAYNVCARSKRDKFPEEEKLKAIDAINQARYYTATQLKVANMVILMWSEDLEVPDLDCNNKTQAEVYNQFGNLVKEKMGESLMSGLDKTDDPIVSCFKPSSTHINCVKTNCTSSDGEFIVDNCICGALSTASTDAPCKNGVVFCGLILVKTQLTFEEEADCMPPDDSRLLLAGMSFEPHPKRQRIDEIEVITLDDEPLEETEPKIHVEEAEPEIRISNPIDIITLDDDEDDSPSGPVDLRSFSPDLICKIRCYEGDDEKFNHNVDSYIMTFRLLILTLTLRFPGYFDAAIDMINEIPYSADLYMTIEDIGTSFDMYIEDISKRGQQKYKGVGIRMGELFRMWKGLIANNTKQAVAKMCLQETRRYCFSGSLIVPVEDVSKQLVGIIKELREYCERKYSQMCVDNHCTKCE</sequence>
<keyword evidence="2" id="KW-1185">Reference proteome</keyword>
<reference evidence="3" key="1">
    <citation type="submission" date="2016-11" db="UniProtKB">
        <authorList>
            <consortium name="WormBaseParasite"/>
        </authorList>
    </citation>
    <scope>IDENTIFICATION</scope>
</reference>
<keyword evidence="1" id="KW-0732">Signal</keyword>